<dbReference type="PANTHER" id="PTHR10913:SF45">
    <property type="entry name" value="FOLLISTATIN, ISOFORM A-RELATED"/>
    <property type="match status" value="1"/>
</dbReference>
<proteinExistence type="predicted"/>
<comment type="caution">
    <text evidence="6">The sequence shown here is derived from an EMBL/GenBank/DDBJ whole genome shotgun (WGS) entry which is preliminary data.</text>
</comment>
<dbReference type="EMBL" id="JAKCXM010000093">
    <property type="protein sequence ID" value="KAJ0402866.1"/>
    <property type="molecule type" value="Genomic_DNA"/>
</dbReference>
<evidence type="ECO:0000313" key="7">
    <source>
        <dbReference type="Proteomes" id="UP001209570"/>
    </source>
</evidence>
<evidence type="ECO:0000313" key="6">
    <source>
        <dbReference type="EMBL" id="KAJ0402866.1"/>
    </source>
</evidence>
<dbReference type="Proteomes" id="UP001209570">
    <property type="component" value="Unassembled WGS sequence"/>
</dbReference>
<keyword evidence="2" id="KW-0722">Serine protease inhibitor</keyword>
<dbReference type="Pfam" id="PF07648">
    <property type="entry name" value="Kazal_2"/>
    <property type="match status" value="5"/>
</dbReference>
<name>A0AAD5M396_PYTIN</name>
<dbReference type="InterPro" id="IPR050653">
    <property type="entry name" value="Prot_Inhib_GrowthFact_Antg"/>
</dbReference>
<dbReference type="InterPro" id="IPR036058">
    <property type="entry name" value="Kazal_dom_sf"/>
</dbReference>
<evidence type="ECO:0000256" key="1">
    <source>
        <dbReference type="ARBA" id="ARBA00022690"/>
    </source>
</evidence>
<feature type="domain" description="Kazal-like" evidence="5">
    <location>
        <begin position="185"/>
        <end position="240"/>
    </location>
</feature>
<dbReference type="AlphaFoldDB" id="A0AAD5M396"/>
<sequence>MKIFAVLALSATALVAAANAEPAANCALGCHDIFKPVCGSNGVTYGNECEFNIAKCQMGDAGKDLTIKHQGECEQPVCNDTCPDILNPVCASNDVTYANPCEFLNAKCKLGDAGNDLFIKYGGECVLKPSASCFIMCPDVMQPVCGSDEITYKNACEFDVAKCKLDDAGKDLFIKHEGVCRREAVKAAATCNTVCADVFAPVCGSNDVTYNNDCDFGVAKCKLGDAGKDLTIKHDGECGDKAKRALRAEIGCEIGCVDEYVPVCGSDMITYRNKCELRVAQCTTKDPTLVELYEGVCRR</sequence>
<gene>
    <name evidence="6" type="ORF">P43SY_000480</name>
</gene>
<organism evidence="6 7">
    <name type="scientific">Pythium insidiosum</name>
    <name type="common">Pythiosis disease agent</name>
    <dbReference type="NCBI Taxonomy" id="114742"/>
    <lineage>
        <taxon>Eukaryota</taxon>
        <taxon>Sar</taxon>
        <taxon>Stramenopiles</taxon>
        <taxon>Oomycota</taxon>
        <taxon>Peronosporomycetes</taxon>
        <taxon>Pythiales</taxon>
        <taxon>Pythiaceae</taxon>
        <taxon>Pythium</taxon>
    </lineage>
</organism>
<keyword evidence="3" id="KW-1015">Disulfide bond</keyword>
<evidence type="ECO:0000256" key="3">
    <source>
        <dbReference type="ARBA" id="ARBA00023157"/>
    </source>
</evidence>
<dbReference type="SMART" id="SM00280">
    <property type="entry name" value="KAZAL"/>
    <property type="match status" value="5"/>
</dbReference>
<evidence type="ECO:0000256" key="2">
    <source>
        <dbReference type="ARBA" id="ARBA00022900"/>
    </source>
</evidence>
<feature type="domain" description="Kazal-like" evidence="5">
    <location>
        <begin position="246"/>
        <end position="299"/>
    </location>
</feature>
<feature type="chain" id="PRO_5042071627" description="Kazal-like domain-containing protein" evidence="4">
    <location>
        <begin position="21"/>
        <end position="299"/>
    </location>
</feature>
<evidence type="ECO:0000259" key="5">
    <source>
        <dbReference type="PROSITE" id="PS51465"/>
    </source>
</evidence>
<dbReference type="InterPro" id="IPR002350">
    <property type="entry name" value="Kazal_dom"/>
</dbReference>
<keyword evidence="1" id="KW-0646">Protease inhibitor</keyword>
<keyword evidence="4" id="KW-0732">Signal</keyword>
<dbReference type="CDD" id="cd00104">
    <property type="entry name" value="KAZAL_FS"/>
    <property type="match status" value="5"/>
</dbReference>
<protein>
    <recommendedName>
        <fullName evidence="5">Kazal-like domain-containing protein</fullName>
    </recommendedName>
</protein>
<accession>A0AAD5M396</accession>
<feature type="domain" description="Kazal-like" evidence="5">
    <location>
        <begin position="20"/>
        <end position="75"/>
    </location>
</feature>
<dbReference type="PROSITE" id="PS51465">
    <property type="entry name" value="KAZAL_2"/>
    <property type="match status" value="5"/>
</dbReference>
<feature type="domain" description="Kazal-like" evidence="5">
    <location>
        <begin position="128"/>
        <end position="182"/>
    </location>
</feature>
<feature type="domain" description="Kazal-like" evidence="5">
    <location>
        <begin position="76"/>
        <end position="127"/>
    </location>
</feature>
<keyword evidence="7" id="KW-1185">Reference proteome</keyword>
<dbReference type="Gene3D" id="3.30.60.30">
    <property type="match status" value="5"/>
</dbReference>
<evidence type="ECO:0000256" key="4">
    <source>
        <dbReference type="SAM" id="SignalP"/>
    </source>
</evidence>
<dbReference type="PANTHER" id="PTHR10913">
    <property type="entry name" value="FOLLISTATIN-RELATED"/>
    <property type="match status" value="1"/>
</dbReference>
<feature type="signal peptide" evidence="4">
    <location>
        <begin position="1"/>
        <end position="20"/>
    </location>
</feature>
<reference evidence="6" key="1">
    <citation type="submission" date="2021-12" db="EMBL/GenBank/DDBJ databases">
        <title>Prjna785345.</title>
        <authorList>
            <person name="Rujirawat T."/>
            <person name="Krajaejun T."/>
        </authorList>
    </citation>
    <scope>NUCLEOTIDE SEQUENCE</scope>
    <source>
        <strain evidence="6">Pi057C3</strain>
    </source>
</reference>
<dbReference type="GO" id="GO:0005576">
    <property type="term" value="C:extracellular region"/>
    <property type="evidence" value="ECO:0007669"/>
    <property type="project" value="TreeGrafter"/>
</dbReference>
<dbReference type="SUPFAM" id="SSF100895">
    <property type="entry name" value="Kazal-type serine protease inhibitors"/>
    <property type="match status" value="5"/>
</dbReference>